<dbReference type="GO" id="GO:0005576">
    <property type="term" value="C:extracellular region"/>
    <property type="evidence" value="ECO:0007669"/>
    <property type="project" value="UniProtKB-SubCell"/>
</dbReference>
<keyword evidence="4" id="KW-0732">Signal</keyword>
<comment type="subcellular location">
    <subcellularLocation>
        <location evidence="1">Secreted</location>
    </subcellularLocation>
</comment>
<evidence type="ECO:0000256" key="2">
    <source>
        <dbReference type="ARBA" id="ARBA00010421"/>
    </source>
</evidence>
<feature type="chain" id="PRO_5042161230" evidence="4">
    <location>
        <begin position="17"/>
        <end position="128"/>
    </location>
</feature>
<dbReference type="Proteomes" id="UP001274830">
    <property type="component" value="Unassembled WGS sequence"/>
</dbReference>
<comment type="similarity">
    <text evidence="2">Belongs to the cerato-platanin family.</text>
</comment>
<proteinExistence type="inferred from homology"/>
<keyword evidence="6" id="KW-1185">Reference proteome</keyword>
<name>A0AAE0WV59_9PEZI</name>
<organism evidence="5 6">
    <name type="scientific">Recurvomyces mirabilis</name>
    <dbReference type="NCBI Taxonomy" id="574656"/>
    <lineage>
        <taxon>Eukaryota</taxon>
        <taxon>Fungi</taxon>
        <taxon>Dikarya</taxon>
        <taxon>Ascomycota</taxon>
        <taxon>Pezizomycotina</taxon>
        <taxon>Dothideomycetes</taxon>
        <taxon>Dothideomycetidae</taxon>
        <taxon>Mycosphaerellales</taxon>
        <taxon>Teratosphaeriaceae</taxon>
        <taxon>Recurvomyces</taxon>
    </lineage>
</organism>
<dbReference type="AlphaFoldDB" id="A0AAE0WV59"/>
<dbReference type="CDD" id="cd22778">
    <property type="entry name" value="DPBB_CEPL-like"/>
    <property type="match status" value="1"/>
</dbReference>
<accession>A0AAE0WV59</accession>
<gene>
    <name evidence="5" type="ORF">LTR78_001211</name>
</gene>
<dbReference type="Gene3D" id="2.40.40.10">
    <property type="entry name" value="RlpA-like domain"/>
    <property type="match status" value="1"/>
</dbReference>
<sequence length="128" mass="13713">MRLLTTIIAILATAATEFISFDLGYDDGSRSMNFIACSDGGNGLETRYGWETEGQIPSFPYIGGSIAIVGETLLFVAPATRNLQWSDSPHARMSETAMNKLTNGQAVQLGRIDAQVEVPENAPNACGQ</sequence>
<evidence type="ECO:0000256" key="4">
    <source>
        <dbReference type="SAM" id="SignalP"/>
    </source>
</evidence>
<evidence type="ECO:0000256" key="1">
    <source>
        <dbReference type="ARBA" id="ARBA00004613"/>
    </source>
</evidence>
<protein>
    <submittedName>
        <fullName evidence="5">Uncharacterized protein</fullName>
    </submittedName>
</protein>
<reference evidence="5" key="1">
    <citation type="submission" date="2023-07" db="EMBL/GenBank/DDBJ databases">
        <title>Black Yeasts Isolated from many extreme environments.</title>
        <authorList>
            <person name="Coleine C."/>
            <person name="Stajich J.E."/>
            <person name="Selbmann L."/>
        </authorList>
    </citation>
    <scope>NUCLEOTIDE SEQUENCE</scope>
    <source>
        <strain evidence="5">CCFEE 5485</strain>
    </source>
</reference>
<feature type="signal peptide" evidence="4">
    <location>
        <begin position="1"/>
        <end position="16"/>
    </location>
</feature>
<comment type="caution">
    <text evidence="5">The sequence shown here is derived from an EMBL/GenBank/DDBJ whole genome shotgun (WGS) entry which is preliminary data.</text>
</comment>
<evidence type="ECO:0000256" key="3">
    <source>
        <dbReference type="ARBA" id="ARBA00022525"/>
    </source>
</evidence>
<dbReference type="Pfam" id="PF07249">
    <property type="entry name" value="Cerato-platanin"/>
    <property type="match status" value="2"/>
</dbReference>
<dbReference type="InterPro" id="IPR010829">
    <property type="entry name" value="Cerato-platanin"/>
</dbReference>
<dbReference type="InterPro" id="IPR036908">
    <property type="entry name" value="RlpA-like_sf"/>
</dbReference>
<dbReference type="EMBL" id="JAUTXT010000003">
    <property type="protein sequence ID" value="KAK3678758.1"/>
    <property type="molecule type" value="Genomic_DNA"/>
</dbReference>
<keyword evidence="3" id="KW-0964">Secreted</keyword>
<evidence type="ECO:0000313" key="6">
    <source>
        <dbReference type="Proteomes" id="UP001274830"/>
    </source>
</evidence>
<evidence type="ECO:0000313" key="5">
    <source>
        <dbReference type="EMBL" id="KAK3678758.1"/>
    </source>
</evidence>